<reference evidence="1 2" key="1">
    <citation type="journal article" date="2024" name="G3 (Bethesda)">
        <title>Genome assembly of Hibiscus sabdariffa L. provides insights into metabolisms of medicinal natural products.</title>
        <authorList>
            <person name="Kim T."/>
        </authorList>
    </citation>
    <scope>NUCLEOTIDE SEQUENCE [LARGE SCALE GENOMIC DNA]</scope>
    <source>
        <strain evidence="1">TK-2024</strain>
        <tissue evidence="1">Old leaves</tissue>
    </source>
</reference>
<proteinExistence type="predicted"/>
<sequence>MSRKMRTYDLCHWITEVHEDFVQIKIFIMNLNMRLVMFQRFSPLKLLSTIDTHFSLIIAMLTRFKLIKQGLQAIVISDEWNYYREDDTGKANFVERKACE</sequence>
<organism evidence="1 2">
    <name type="scientific">Hibiscus sabdariffa</name>
    <name type="common">roselle</name>
    <dbReference type="NCBI Taxonomy" id="183260"/>
    <lineage>
        <taxon>Eukaryota</taxon>
        <taxon>Viridiplantae</taxon>
        <taxon>Streptophyta</taxon>
        <taxon>Embryophyta</taxon>
        <taxon>Tracheophyta</taxon>
        <taxon>Spermatophyta</taxon>
        <taxon>Magnoliopsida</taxon>
        <taxon>eudicotyledons</taxon>
        <taxon>Gunneridae</taxon>
        <taxon>Pentapetalae</taxon>
        <taxon>rosids</taxon>
        <taxon>malvids</taxon>
        <taxon>Malvales</taxon>
        <taxon>Malvaceae</taxon>
        <taxon>Malvoideae</taxon>
        <taxon>Hibiscus</taxon>
    </lineage>
</organism>
<dbReference type="Proteomes" id="UP001472677">
    <property type="component" value="Unassembled WGS sequence"/>
</dbReference>
<protein>
    <recommendedName>
        <fullName evidence="3">Transposase</fullName>
    </recommendedName>
</protein>
<evidence type="ECO:0000313" key="1">
    <source>
        <dbReference type="EMBL" id="KAK8569052.1"/>
    </source>
</evidence>
<keyword evidence="2" id="KW-1185">Reference proteome</keyword>
<accession>A0ABR2F271</accession>
<evidence type="ECO:0008006" key="3">
    <source>
        <dbReference type="Google" id="ProtNLM"/>
    </source>
</evidence>
<comment type="caution">
    <text evidence="1">The sequence shown here is derived from an EMBL/GenBank/DDBJ whole genome shotgun (WGS) entry which is preliminary data.</text>
</comment>
<gene>
    <name evidence="1" type="ORF">V6N12_007584</name>
</gene>
<name>A0ABR2F271_9ROSI</name>
<dbReference type="EMBL" id="JBBPBM010000009">
    <property type="protein sequence ID" value="KAK8569052.1"/>
    <property type="molecule type" value="Genomic_DNA"/>
</dbReference>
<evidence type="ECO:0000313" key="2">
    <source>
        <dbReference type="Proteomes" id="UP001472677"/>
    </source>
</evidence>